<dbReference type="PANTHER" id="PTHR46313">
    <property type="match status" value="1"/>
</dbReference>
<dbReference type="CDD" id="cd09272">
    <property type="entry name" value="RNase_HI_RT_Ty1"/>
    <property type="match status" value="1"/>
</dbReference>
<dbReference type="GO" id="GO:0016116">
    <property type="term" value="P:carotenoid metabolic process"/>
    <property type="evidence" value="ECO:0007669"/>
    <property type="project" value="InterPro"/>
</dbReference>
<dbReference type="SUPFAM" id="SSF56672">
    <property type="entry name" value="DNA/RNA polymerases"/>
    <property type="match status" value="1"/>
</dbReference>
<dbReference type="InterPro" id="IPR036188">
    <property type="entry name" value="FAD/NAD-bd_sf"/>
</dbReference>
<dbReference type="Gene3D" id="3.50.50.60">
    <property type="entry name" value="FAD/NAD(P)-binding domain"/>
    <property type="match status" value="1"/>
</dbReference>
<keyword evidence="3" id="KW-1185">Reference proteome</keyword>
<dbReference type="InterPro" id="IPR043502">
    <property type="entry name" value="DNA/RNA_pol_sf"/>
</dbReference>
<dbReference type="Proteomes" id="UP000593564">
    <property type="component" value="Unassembled WGS sequence"/>
</dbReference>
<reference evidence="2 3" key="2">
    <citation type="submission" date="2020-07" db="EMBL/GenBank/DDBJ databases">
        <title>Genome assembly of wild tea tree DASZ reveals pedigree and selection history of tea varieties.</title>
        <authorList>
            <person name="Zhang W."/>
        </authorList>
    </citation>
    <scope>NUCLEOTIDE SEQUENCE [LARGE SCALE GENOMIC DNA]</scope>
    <source>
        <strain evidence="3">cv. G240</strain>
        <tissue evidence="2">Leaf</tissue>
    </source>
</reference>
<name>A0A7J7HIX7_CAMSI</name>
<dbReference type="Pfam" id="PF07727">
    <property type="entry name" value="RVT_2"/>
    <property type="match status" value="1"/>
</dbReference>
<reference evidence="3" key="1">
    <citation type="journal article" date="2020" name="Nat. Commun.">
        <title>Genome assembly of wild tea tree DASZ reveals pedigree and selection history of tea varieties.</title>
        <authorList>
            <person name="Zhang W."/>
            <person name="Zhang Y."/>
            <person name="Qiu H."/>
            <person name="Guo Y."/>
            <person name="Wan H."/>
            <person name="Zhang X."/>
            <person name="Scossa F."/>
            <person name="Alseekh S."/>
            <person name="Zhang Q."/>
            <person name="Wang P."/>
            <person name="Xu L."/>
            <person name="Schmidt M.H."/>
            <person name="Jia X."/>
            <person name="Li D."/>
            <person name="Zhu A."/>
            <person name="Guo F."/>
            <person name="Chen W."/>
            <person name="Ni D."/>
            <person name="Usadel B."/>
            <person name="Fernie A.R."/>
            <person name="Wen W."/>
        </authorList>
    </citation>
    <scope>NUCLEOTIDE SEQUENCE [LARGE SCALE GENOMIC DNA]</scope>
    <source>
        <strain evidence="3">cv. G240</strain>
    </source>
</reference>
<feature type="domain" description="Reverse transcriptase Ty1/copia-type" evidence="1">
    <location>
        <begin position="2"/>
        <end position="185"/>
    </location>
</feature>
<organism evidence="2 3">
    <name type="scientific">Camellia sinensis</name>
    <name type="common">Tea plant</name>
    <name type="synonym">Thea sinensis</name>
    <dbReference type="NCBI Taxonomy" id="4442"/>
    <lineage>
        <taxon>Eukaryota</taxon>
        <taxon>Viridiplantae</taxon>
        <taxon>Streptophyta</taxon>
        <taxon>Embryophyta</taxon>
        <taxon>Tracheophyta</taxon>
        <taxon>Spermatophyta</taxon>
        <taxon>Magnoliopsida</taxon>
        <taxon>eudicotyledons</taxon>
        <taxon>Gunneridae</taxon>
        <taxon>Pentapetalae</taxon>
        <taxon>asterids</taxon>
        <taxon>Ericales</taxon>
        <taxon>Theaceae</taxon>
        <taxon>Camellia</taxon>
    </lineage>
</organism>
<proteinExistence type="predicted"/>
<evidence type="ECO:0000313" key="3">
    <source>
        <dbReference type="Proteomes" id="UP000593564"/>
    </source>
</evidence>
<dbReference type="EMBL" id="JACBKZ010000004">
    <property type="protein sequence ID" value="KAF5951944.1"/>
    <property type="molecule type" value="Genomic_DNA"/>
</dbReference>
<evidence type="ECO:0000259" key="1">
    <source>
        <dbReference type="Pfam" id="PF07727"/>
    </source>
</evidence>
<protein>
    <recommendedName>
        <fullName evidence="1">Reverse transcriptase Ty1/copia-type domain-containing protein</fullName>
    </recommendedName>
</protein>
<dbReference type="InterPro" id="IPR013103">
    <property type="entry name" value="RVT_2"/>
</dbReference>
<dbReference type="AlphaFoldDB" id="A0A7J7HIX7"/>
<dbReference type="SUPFAM" id="SSF51905">
    <property type="entry name" value="FAD/NAD(P)-binding domain"/>
    <property type="match status" value="1"/>
</dbReference>
<comment type="caution">
    <text evidence="2">The sequence shown here is derived from an EMBL/GenBank/DDBJ whole genome shotgun (WGS) entry which is preliminary data.</text>
</comment>
<gene>
    <name evidence="2" type="ORF">HYC85_009888</name>
</gene>
<accession>A0A7J7HIX7</accession>
<evidence type="ECO:0000313" key="2">
    <source>
        <dbReference type="EMBL" id="KAF5951944.1"/>
    </source>
</evidence>
<dbReference type="PANTHER" id="PTHR46313:SF1">
    <property type="entry name" value="FAD_NAD(P)-BINDING OXIDOREDUCTASE FAMILY PROTEIN"/>
    <property type="match status" value="1"/>
</dbReference>
<dbReference type="InterPro" id="IPR045892">
    <property type="entry name" value="CrtISO-like"/>
</dbReference>
<sequence>MSSIRVVLGMATSMNLEVEQLDVKTAFLHGDLEEEIYMEKPEGFVEKGKEKFVCKLKKSLYGLKQAPRQWYKKFDSFMMNNGFSKTTSDHCVFVKNFSDGKFIILLRYVDDMLIVGQDSTMINTLKLELSKSFAMKDLGPAKQILGIKIVRDRKEELIWLSQESYIEKVLERFNMNKAKPVGCPLVGHFKLSSNQCPTSEKDKEEMLKVPYASAVGSLMYAMVCTRPDIAHAVGMSMLDGFTDSDMAGDVDSWKSTSGYLMTFAGGAVAWQSKLQKCVALSTTEAEFIAITEACKEELWLKKFLQELGLKQEKYVLYCDSQSAIHLSKNSTFHSRSKHIDVRYHWIRDVLDSKLLQLEKVHTDDNISDMLTKTLSRDKHLKCRTLAGESIPCANYDSWMVYLPEGDFLSRIGPTEFFKVDTQYPLLDLEKYASLDAAREWRKLLDAILPMSAAAMALPPLSIRGDWGVLSTAATRYAPSLLKSFAQMGPQGALSATKLLRPFSEIVDSLELKEPFMQNWIDLLAFLLAGVTSNGMLSAEMVYMFAEWYKPGCSLEYPIHGTGAVVDALVRGLQKIGGRISFKSHVEIIVVENGRAVGVKLRSGQEVIPNRIKMTPQCESFMHLHLGFDAEGISEDLKIHHIVVNDWERGVDTDQNVVLISIPSVLSPDLAPPGKHVLHAYMPGTKPFGLWEGLDRKTAEYKELEAKRSEVLWRAVECAVGPGFDHEKCEVKLVGTPLTHQRFLRRNRGTYGPAIQASKGTFPRHSTPFPQLYCCGDSTFPGIGVPEVAASGAVVANSLVSVSQHLELLDAVGI</sequence>